<reference evidence="3" key="1">
    <citation type="journal article" date="2021" name="PeerJ">
        <title>Extensive microbial diversity within the chicken gut microbiome revealed by metagenomics and culture.</title>
        <authorList>
            <person name="Gilroy R."/>
            <person name="Ravi A."/>
            <person name="Getino M."/>
            <person name="Pursley I."/>
            <person name="Horton D.L."/>
            <person name="Alikhan N.F."/>
            <person name="Baker D."/>
            <person name="Gharbi K."/>
            <person name="Hall N."/>
            <person name="Watson M."/>
            <person name="Adriaenssens E.M."/>
            <person name="Foster-Nyarko E."/>
            <person name="Jarju S."/>
            <person name="Secka A."/>
            <person name="Antonio M."/>
            <person name="Oren A."/>
            <person name="Chaudhuri R.R."/>
            <person name="La Ragione R."/>
            <person name="Hildebrand F."/>
            <person name="Pallen M.J."/>
        </authorList>
    </citation>
    <scope>NUCLEOTIDE SEQUENCE</scope>
    <source>
        <strain evidence="3">ChiHjej11B10-19426</strain>
    </source>
</reference>
<name>A0A9D2DES9_9BACT</name>
<dbReference type="InterPro" id="IPR013216">
    <property type="entry name" value="Methyltransf_11"/>
</dbReference>
<feature type="domain" description="Methyltransferase type 11" evidence="2">
    <location>
        <begin position="53"/>
        <end position="151"/>
    </location>
</feature>
<dbReference type="PANTHER" id="PTHR44068:SF11">
    <property type="entry name" value="GERANYL DIPHOSPHATE 2-C-METHYLTRANSFERASE"/>
    <property type="match status" value="1"/>
</dbReference>
<dbReference type="EMBL" id="DXCC01000021">
    <property type="protein sequence ID" value="HIZ15537.1"/>
    <property type="molecule type" value="Genomic_DNA"/>
</dbReference>
<dbReference type="InterPro" id="IPR050447">
    <property type="entry name" value="Erg6_SMT_methyltransf"/>
</dbReference>
<dbReference type="InterPro" id="IPR029063">
    <property type="entry name" value="SAM-dependent_MTases_sf"/>
</dbReference>
<dbReference type="Pfam" id="PF08241">
    <property type="entry name" value="Methyltransf_11"/>
    <property type="match status" value="1"/>
</dbReference>
<accession>A0A9D2DES9</accession>
<dbReference type="Proteomes" id="UP000824014">
    <property type="component" value="Unassembled WGS sequence"/>
</dbReference>
<evidence type="ECO:0000313" key="3">
    <source>
        <dbReference type="EMBL" id="HIZ15537.1"/>
    </source>
</evidence>
<evidence type="ECO:0000259" key="2">
    <source>
        <dbReference type="Pfam" id="PF08241"/>
    </source>
</evidence>
<comment type="caution">
    <text evidence="3">The sequence shown here is derived from an EMBL/GenBank/DDBJ whole genome shotgun (WGS) entry which is preliminary data.</text>
</comment>
<keyword evidence="3" id="KW-0489">Methyltransferase</keyword>
<protein>
    <submittedName>
        <fullName evidence="3">Class I SAM-dependent methyltransferase</fullName>
    </submittedName>
</protein>
<sequence>MRKKNFLNKVLQNTSCPQGFWGRMILRGMNRFHASLANRGMKQVEWQPEWNVLDIGCGGGANLKRLLNLCPKGNIYGIDLSEESVSFAQKYNTKDLDKRCFIQQGDVCSLPYKEEAFDAVTAFETVYFWSPVNKALSEVTRVLRKGGCFLISLEASDPELGKMWTERIDGMVVYSPAELEERLYEAGFSSIRTIRKKEEIHIIAHK</sequence>
<evidence type="ECO:0000256" key="1">
    <source>
        <dbReference type="ARBA" id="ARBA00022679"/>
    </source>
</evidence>
<dbReference type="SUPFAM" id="SSF53335">
    <property type="entry name" value="S-adenosyl-L-methionine-dependent methyltransferases"/>
    <property type="match status" value="1"/>
</dbReference>
<reference evidence="3" key="2">
    <citation type="submission" date="2021-04" db="EMBL/GenBank/DDBJ databases">
        <authorList>
            <person name="Gilroy R."/>
        </authorList>
    </citation>
    <scope>NUCLEOTIDE SEQUENCE</scope>
    <source>
        <strain evidence="3">ChiHjej11B10-19426</strain>
    </source>
</reference>
<dbReference type="GO" id="GO:0008757">
    <property type="term" value="F:S-adenosylmethionine-dependent methyltransferase activity"/>
    <property type="evidence" value="ECO:0007669"/>
    <property type="project" value="InterPro"/>
</dbReference>
<dbReference type="GO" id="GO:0032259">
    <property type="term" value="P:methylation"/>
    <property type="evidence" value="ECO:0007669"/>
    <property type="project" value="UniProtKB-KW"/>
</dbReference>
<keyword evidence="1" id="KW-0808">Transferase</keyword>
<dbReference type="PANTHER" id="PTHR44068">
    <property type="entry name" value="ZGC:194242"/>
    <property type="match status" value="1"/>
</dbReference>
<proteinExistence type="predicted"/>
<organism evidence="3 4">
    <name type="scientific">Candidatus Tidjanibacter faecipullorum</name>
    <dbReference type="NCBI Taxonomy" id="2838766"/>
    <lineage>
        <taxon>Bacteria</taxon>
        <taxon>Pseudomonadati</taxon>
        <taxon>Bacteroidota</taxon>
        <taxon>Bacteroidia</taxon>
        <taxon>Bacteroidales</taxon>
        <taxon>Rikenellaceae</taxon>
        <taxon>Tidjanibacter</taxon>
    </lineage>
</organism>
<dbReference type="Gene3D" id="3.40.50.150">
    <property type="entry name" value="Vaccinia Virus protein VP39"/>
    <property type="match status" value="1"/>
</dbReference>
<dbReference type="CDD" id="cd02440">
    <property type="entry name" value="AdoMet_MTases"/>
    <property type="match status" value="1"/>
</dbReference>
<gene>
    <name evidence="3" type="ORF">H9816_06470</name>
</gene>
<evidence type="ECO:0000313" key="4">
    <source>
        <dbReference type="Proteomes" id="UP000824014"/>
    </source>
</evidence>
<dbReference type="AlphaFoldDB" id="A0A9D2DES9"/>